<organism evidence="2 3">
    <name type="scientific">Claviceps africana</name>
    <dbReference type="NCBI Taxonomy" id="83212"/>
    <lineage>
        <taxon>Eukaryota</taxon>
        <taxon>Fungi</taxon>
        <taxon>Dikarya</taxon>
        <taxon>Ascomycota</taxon>
        <taxon>Pezizomycotina</taxon>
        <taxon>Sordariomycetes</taxon>
        <taxon>Hypocreomycetidae</taxon>
        <taxon>Hypocreales</taxon>
        <taxon>Clavicipitaceae</taxon>
        <taxon>Claviceps</taxon>
    </lineage>
</organism>
<feature type="compositionally biased region" description="Basic and acidic residues" evidence="1">
    <location>
        <begin position="69"/>
        <end position="84"/>
    </location>
</feature>
<comment type="caution">
    <text evidence="2">The sequence shown here is derived from an EMBL/GenBank/DDBJ whole genome shotgun (WGS) entry which is preliminary data.</text>
</comment>
<feature type="region of interest" description="Disordered" evidence="1">
    <location>
        <begin position="56"/>
        <end position="90"/>
    </location>
</feature>
<evidence type="ECO:0000313" key="3">
    <source>
        <dbReference type="Proteomes" id="UP000811619"/>
    </source>
</evidence>
<reference evidence="2" key="1">
    <citation type="journal article" date="2020" name="bioRxiv">
        <title>Whole genome comparisons of ergot fungi reveals the divergence and evolution of species within the genus Claviceps are the result of varying mechanisms driving genome evolution and host range expansion.</title>
        <authorList>
            <person name="Wyka S.A."/>
            <person name="Mondo S.J."/>
            <person name="Liu M."/>
            <person name="Dettman J."/>
            <person name="Nalam V."/>
            <person name="Broders K.D."/>
        </authorList>
    </citation>
    <scope>NUCLEOTIDE SEQUENCE</scope>
    <source>
        <strain evidence="2">CCC 489</strain>
    </source>
</reference>
<dbReference type="Proteomes" id="UP000811619">
    <property type="component" value="Unassembled WGS sequence"/>
</dbReference>
<protein>
    <submittedName>
        <fullName evidence="2">Uncharacterized protein</fullName>
    </submittedName>
</protein>
<dbReference type="AlphaFoldDB" id="A0A8K0IZJ3"/>
<keyword evidence="3" id="KW-1185">Reference proteome</keyword>
<gene>
    <name evidence="2" type="ORF">E4U42_000809</name>
</gene>
<accession>A0A8K0IZJ3</accession>
<name>A0A8K0IZJ3_9HYPO</name>
<dbReference type="EMBL" id="SRPY01001211">
    <property type="protein sequence ID" value="KAG5913901.1"/>
    <property type="molecule type" value="Genomic_DNA"/>
</dbReference>
<evidence type="ECO:0000256" key="1">
    <source>
        <dbReference type="SAM" id="MobiDB-lite"/>
    </source>
</evidence>
<proteinExistence type="predicted"/>
<evidence type="ECO:0000313" key="2">
    <source>
        <dbReference type="EMBL" id="KAG5913901.1"/>
    </source>
</evidence>
<sequence>MKQPDVSDVGMARDVAADDDDAAVERRVVRKLDRHVLSLLAVLWEDAYPDWVRATSKSHGADGVSQSRDVARVRRRQIADRPLDRGGGGRRAVVGKSLVAKSLGRG</sequence>